<dbReference type="Gene3D" id="3.30.1330.30">
    <property type="match status" value="1"/>
</dbReference>
<comment type="caution">
    <text evidence="5">The sequence shown here is derived from an EMBL/GenBank/DDBJ whole genome shotgun (WGS) entry which is preliminary data.</text>
</comment>
<accession>A0A8H7DCX9</accession>
<protein>
    <submittedName>
        <fullName evidence="5">60S ribosomal protein L30-1</fullName>
    </submittedName>
</protein>
<dbReference type="GO" id="GO:0003723">
    <property type="term" value="F:RNA binding"/>
    <property type="evidence" value="ECO:0007669"/>
    <property type="project" value="InterPro"/>
</dbReference>
<evidence type="ECO:0000256" key="1">
    <source>
        <dbReference type="ARBA" id="ARBA00007326"/>
    </source>
</evidence>
<dbReference type="GO" id="GO:0005840">
    <property type="term" value="C:ribosome"/>
    <property type="evidence" value="ECO:0007669"/>
    <property type="project" value="UniProtKB-KW"/>
</dbReference>
<dbReference type="Pfam" id="PF01248">
    <property type="entry name" value="Ribosomal_L7Ae"/>
    <property type="match status" value="1"/>
</dbReference>
<dbReference type="NCBIfam" id="NF002172">
    <property type="entry name" value="PRK01018.1"/>
    <property type="match status" value="1"/>
</dbReference>
<dbReference type="PANTHER" id="PTHR11449">
    <property type="entry name" value="RIBOSOMAL PROTEIN L30"/>
    <property type="match status" value="1"/>
</dbReference>
<dbReference type="FunFam" id="3.30.1330.30:FF:000001">
    <property type="entry name" value="60S ribosomal protein L30"/>
    <property type="match status" value="1"/>
</dbReference>
<dbReference type="OrthoDB" id="1928736at2759"/>
<dbReference type="PROSITE" id="PS00709">
    <property type="entry name" value="RIBOSOMAL_L30E_1"/>
    <property type="match status" value="1"/>
</dbReference>
<dbReference type="InterPro" id="IPR022991">
    <property type="entry name" value="Ribosomal_eL30_CS"/>
</dbReference>
<name>A0A8H7DCX9_9AGAR</name>
<reference evidence="5" key="1">
    <citation type="submission" date="2020-05" db="EMBL/GenBank/DDBJ databases">
        <title>Mycena genomes resolve the evolution of fungal bioluminescence.</title>
        <authorList>
            <person name="Tsai I.J."/>
        </authorList>
    </citation>
    <scope>NUCLEOTIDE SEQUENCE</scope>
    <source>
        <strain evidence="5">160909Yilan</strain>
    </source>
</reference>
<proteinExistence type="inferred from homology"/>
<evidence type="ECO:0000313" key="5">
    <source>
        <dbReference type="EMBL" id="KAF7370854.1"/>
    </source>
</evidence>
<keyword evidence="6" id="KW-1185">Reference proteome</keyword>
<comment type="similarity">
    <text evidence="1">Belongs to the eukaryotic ribosomal protein eL30 family.</text>
</comment>
<keyword evidence="2 5" id="KW-0689">Ribosomal protein</keyword>
<gene>
    <name evidence="5" type="ORF">MSAN_00719100</name>
</gene>
<dbReference type="Proteomes" id="UP000623467">
    <property type="component" value="Unassembled WGS sequence"/>
</dbReference>
<dbReference type="EMBL" id="JACAZH010000004">
    <property type="protein sequence ID" value="KAF7370854.1"/>
    <property type="molecule type" value="Genomic_DNA"/>
</dbReference>
<dbReference type="AlphaFoldDB" id="A0A8H7DCX9"/>
<dbReference type="SUPFAM" id="SSF55315">
    <property type="entry name" value="L30e-like"/>
    <property type="match status" value="1"/>
</dbReference>
<evidence type="ECO:0000313" key="6">
    <source>
        <dbReference type="Proteomes" id="UP000623467"/>
    </source>
</evidence>
<evidence type="ECO:0000256" key="2">
    <source>
        <dbReference type="ARBA" id="ARBA00022980"/>
    </source>
</evidence>
<dbReference type="InterPro" id="IPR004038">
    <property type="entry name" value="Ribosomal_eL8/eL30/eS12/Gad45"/>
</dbReference>
<dbReference type="InterPro" id="IPR039109">
    <property type="entry name" value="Ribosomal_eL30-like"/>
</dbReference>
<keyword evidence="3" id="KW-0687">Ribonucleoprotein</keyword>
<dbReference type="GO" id="GO:1990904">
    <property type="term" value="C:ribonucleoprotein complex"/>
    <property type="evidence" value="ECO:0007669"/>
    <property type="project" value="UniProtKB-KW"/>
</dbReference>
<feature type="domain" description="Ribosomal protein eL8/eL30/eS12/Gadd45" evidence="4">
    <location>
        <begin position="75"/>
        <end position="166"/>
    </location>
</feature>
<evidence type="ECO:0000256" key="3">
    <source>
        <dbReference type="ARBA" id="ARBA00023274"/>
    </source>
</evidence>
<organism evidence="5 6">
    <name type="scientific">Mycena sanguinolenta</name>
    <dbReference type="NCBI Taxonomy" id="230812"/>
    <lineage>
        <taxon>Eukaryota</taxon>
        <taxon>Fungi</taxon>
        <taxon>Dikarya</taxon>
        <taxon>Basidiomycota</taxon>
        <taxon>Agaricomycotina</taxon>
        <taxon>Agaricomycetes</taxon>
        <taxon>Agaricomycetidae</taxon>
        <taxon>Agaricales</taxon>
        <taxon>Marasmiineae</taxon>
        <taxon>Mycenaceae</taxon>
        <taxon>Mycena</taxon>
    </lineage>
</organism>
<dbReference type="InterPro" id="IPR029064">
    <property type="entry name" value="Ribosomal_eL30-like_sf"/>
</dbReference>
<sequence length="174" mass="18647">MLAYSFSKEFETPETKSSPKIHIAESRITYRTGGDQNWELASLPVFAVTPPSTNLPSTLMAPTKKSKAAKSSESIAARLALVVKSGKYTLGYKSALKQMRSGKAKLVLIAGNCPPLRKSELEYYAMLSKTTVHHFSGTNVALGTAAGKLFRVGVMTVSDQGDSDLLNFAEGNAA</sequence>
<evidence type="ECO:0000259" key="4">
    <source>
        <dbReference type="Pfam" id="PF01248"/>
    </source>
</evidence>